<reference evidence="1" key="1">
    <citation type="submission" date="2024-07" db="EMBL/GenBank/DDBJ databases">
        <authorList>
            <person name="Kim Y.J."/>
            <person name="Jeong J.Y."/>
        </authorList>
    </citation>
    <scope>NUCLEOTIDE SEQUENCE</scope>
    <source>
        <strain evidence="1">GIHE-MW2</strain>
    </source>
</reference>
<evidence type="ECO:0000313" key="1">
    <source>
        <dbReference type="EMBL" id="XCM36569.1"/>
    </source>
</evidence>
<accession>A0AAU8JEN3</accession>
<dbReference type="AlphaFoldDB" id="A0AAU8JEN3"/>
<gene>
    <name evidence="1" type="ORF">ABWT76_005338</name>
</gene>
<organism evidence="1">
    <name type="scientific">Planktothricoides raciborskii GIHE-MW2</name>
    <dbReference type="NCBI Taxonomy" id="2792601"/>
    <lineage>
        <taxon>Bacteria</taxon>
        <taxon>Bacillati</taxon>
        <taxon>Cyanobacteriota</taxon>
        <taxon>Cyanophyceae</taxon>
        <taxon>Oscillatoriophycideae</taxon>
        <taxon>Oscillatoriales</taxon>
        <taxon>Oscillatoriaceae</taxon>
        <taxon>Planktothricoides</taxon>
    </lineage>
</organism>
<dbReference type="EMBL" id="CP159837">
    <property type="protein sequence ID" value="XCM36569.1"/>
    <property type="molecule type" value="Genomic_DNA"/>
</dbReference>
<sequence>MIAESKKEFSVPTAAIAATGKRWKARSNNQSFGKYGMLRENFDGIQAIARFPPD</sequence>
<dbReference type="RefSeq" id="WP_156331958.1">
    <property type="nucleotide sequence ID" value="NZ_CP159837.1"/>
</dbReference>
<protein>
    <submittedName>
        <fullName evidence="1">Uncharacterized protein</fullName>
    </submittedName>
</protein>
<proteinExistence type="predicted"/>
<name>A0AAU8JEN3_9CYAN</name>